<dbReference type="InterPro" id="IPR000688">
    <property type="entry name" value="HypA/HybF"/>
</dbReference>
<dbReference type="InterPro" id="IPR020538">
    <property type="entry name" value="Hydgase_Ni_incorp_HypA/HybF_CS"/>
</dbReference>
<evidence type="ECO:0000256" key="2">
    <source>
        <dbReference type="ARBA" id="ARBA00022596"/>
    </source>
</evidence>
<keyword evidence="2 5" id="KW-0533">Nickel</keyword>
<evidence type="ECO:0000256" key="1">
    <source>
        <dbReference type="ARBA" id="ARBA00010748"/>
    </source>
</evidence>
<protein>
    <recommendedName>
        <fullName evidence="5">Hydrogenase maturation factor HypA</fullName>
    </recommendedName>
</protein>
<evidence type="ECO:0000313" key="6">
    <source>
        <dbReference type="EMBL" id="PKX86755.1"/>
    </source>
</evidence>
<proteinExistence type="inferred from homology"/>
<reference evidence="6 7" key="1">
    <citation type="submission" date="2016-04" db="EMBL/GenBank/DDBJ databases">
        <title>New species of Pectobacterium.</title>
        <authorList>
            <person name="Waleron M."/>
            <person name="Misztak A.E."/>
            <person name="Waleron K."/>
        </authorList>
    </citation>
    <scope>NUCLEOTIDE SEQUENCE [LARGE SCALE GENOMIC DNA]</scope>
    <source>
        <strain evidence="6 7">IFB5232</strain>
    </source>
</reference>
<evidence type="ECO:0000256" key="5">
    <source>
        <dbReference type="HAMAP-Rule" id="MF_00213"/>
    </source>
</evidence>
<keyword evidence="7" id="KW-1185">Reference proteome</keyword>
<comment type="caution">
    <text evidence="6">The sequence shown here is derived from an EMBL/GenBank/DDBJ whole genome shotgun (WGS) entry which is preliminary data.</text>
</comment>
<feature type="binding site" evidence="5">
    <location>
        <position position="2"/>
    </location>
    <ligand>
        <name>Ni(2+)</name>
        <dbReference type="ChEBI" id="CHEBI:49786"/>
    </ligand>
</feature>
<gene>
    <name evidence="5 6" type="primary">hypA</name>
    <name evidence="6" type="ORF">A0G03_10220</name>
</gene>
<dbReference type="PANTHER" id="PTHR34535">
    <property type="entry name" value="HYDROGENASE MATURATION FACTOR HYPA"/>
    <property type="match status" value="1"/>
</dbReference>
<evidence type="ECO:0000256" key="3">
    <source>
        <dbReference type="ARBA" id="ARBA00022723"/>
    </source>
</evidence>
<organism evidence="6 7">
    <name type="scientific">Pectobacterium peruviense</name>
    <dbReference type="NCBI Taxonomy" id="2066479"/>
    <lineage>
        <taxon>Bacteria</taxon>
        <taxon>Pseudomonadati</taxon>
        <taxon>Pseudomonadota</taxon>
        <taxon>Gammaproteobacteria</taxon>
        <taxon>Enterobacterales</taxon>
        <taxon>Pectobacteriaceae</taxon>
        <taxon>Pectobacterium</taxon>
    </lineage>
</organism>
<dbReference type="NCBIfam" id="NF002979">
    <property type="entry name" value="PRK03681.1"/>
    <property type="match status" value="1"/>
</dbReference>
<evidence type="ECO:0000313" key="7">
    <source>
        <dbReference type="Proteomes" id="UP000234468"/>
    </source>
</evidence>
<dbReference type="NCBIfam" id="TIGR00100">
    <property type="entry name" value="hypA"/>
    <property type="match status" value="1"/>
</dbReference>
<accession>A0ABX4S883</accession>
<feature type="binding site" evidence="5">
    <location>
        <position position="76"/>
    </location>
    <ligand>
        <name>Zn(2+)</name>
        <dbReference type="ChEBI" id="CHEBI:29105"/>
    </ligand>
</feature>
<feature type="binding site" evidence="5">
    <location>
        <position position="90"/>
    </location>
    <ligand>
        <name>Zn(2+)</name>
        <dbReference type="ChEBI" id="CHEBI:29105"/>
    </ligand>
</feature>
<comment type="similarity">
    <text evidence="1 5">Belongs to the HypA/HybF family.</text>
</comment>
<dbReference type="Proteomes" id="UP000234468">
    <property type="component" value="Unassembled WGS sequence"/>
</dbReference>
<comment type="function">
    <text evidence="5">Involved in the maturation of [NiFe] hydrogenases. Required for nickel insertion into the metal center of the hydrogenase.</text>
</comment>
<dbReference type="HAMAP" id="MF_00213">
    <property type="entry name" value="HypA_HybF"/>
    <property type="match status" value="1"/>
</dbReference>
<dbReference type="PROSITE" id="PS01249">
    <property type="entry name" value="HYPA"/>
    <property type="match status" value="1"/>
</dbReference>
<keyword evidence="3 5" id="KW-0479">Metal-binding</keyword>
<dbReference type="Gene3D" id="3.30.2320.80">
    <property type="match status" value="1"/>
</dbReference>
<name>A0ABX4S883_9GAMM</name>
<dbReference type="PIRSF" id="PIRSF004761">
    <property type="entry name" value="Hydrgn_mat_HypA"/>
    <property type="match status" value="1"/>
</dbReference>
<keyword evidence="4 5" id="KW-0862">Zinc</keyword>
<dbReference type="PANTHER" id="PTHR34535:SF3">
    <property type="entry name" value="HYDROGENASE MATURATION FACTOR HYPA"/>
    <property type="match status" value="1"/>
</dbReference>
<dbReference type="NCBIfam" id="NF009046">
    <property type="entry name" value="PRK12380.1"/>
    <property type="match status" value="1"/>
</dbReference>
<feature type="binding site" evidence="5">
    <location>
        <position position="93"/>
    </location>
    <ligand>
        <name>Zn(2+)</name>
        <dbReference type="ChEBI" id="CHEBI:29105"/>
    </ligand>
</feature>
<dbReference type="RefSeq" id="WP_048259209.1">
    <property type="nucleotide sequence ID" value="NZ_AODU01000008.1"/>
</dbReference>
<dbReference type="EMBL" id="LXFV01000007">
    <property type="protein sequence ID" value="PKX86755.1"/>
    <property type="molecule type" value="Genomic_DNA"/>
</dbReference>
<sequence length="117" mass="13382">MHELTLCQRAIEIIEQQAQQHGAKKVTAVWLEIGAFSCVETSALDFCFGMVCRRTLAEGCQLHLHQQEAECWCYDCQQSVTLLTIQVRRCPQCQGDNLRIVADDGIQLKRMEIEQEI</sequence>
<dbReference type="Pfam" id="PF01155">
    <property type="entry name" value="HypA"/>
    <property type="match status" value="1"/>
</dbReference>
<feature type="binding site" evidence="5">
    <location>
        <position position="73"/>
    </location>
    <ligand>
        <name>Zn(2+)</name>
        <dbReference type="ChEBI" id="CHEBI:29105"/>
    </ligand>
</feature>
<evidence type="ECO:0000256" key="4">
    <source>
        <dbReference type="ARBA" id="ARBA00022833"/>
    </source>
</evidence>